<dbReference type="CDD" id="cd12172">
    <property type="entry name" value="PGDH_like_2"/>
    <property type="match status" value="1"/>
</dbReference>
<gene>
    <name evidence="7" type="ORF">IPV69_04815</name>
</gene>
<dbReference type="EMBL" id="CP063458">
    <property type="protein sequence ID" value="QOV90684.1"/>
    <property type="molecule type" value="Genomic_DNA"/>
</dbReference>
<dbReference type="KEGG" id="hbs:IPV69_04815"/>
<feature type="domain" description="D-isomer specific 2-hydroxyacid dehydrogenase NAD-binding" evidence="6">
    <location>
        <begin position="113"/>
        <end position="287"/>
    </location>
</feature>
<keyword evidence="2 4" id="KW-0560">Oxidoreductase</keyword>
<dbReference type="PANTHER" id="PTHR42789:SF1">
    <property type="entry name" value="D-ISOMER SPECIFIC 2-HYDROXYACID DEHYDROGENASE FAMILY PROTEIN (AFU_ORTHOLOGUE AFUA_6G10090)"/>
    <property type="match status" value="1"/>
</dbReference>
<protein>
    <submittedName>
        <fullName evidence="7">Phosphoglycerate dehydrogenase</fullName>
    </submittedName>
</protein>
<evidence type="ECO:0000259" key="6">
    <source>
        <dbReference type="Pfam" id="PF02826"/>
    </source>
</evidence>
<evidence type="ECO:0000259" key="5">
    <source>
        <dbReference type="Pfam" id="PF00389"/>
    </source>
</evidence>
<evidence type="ECO:0000313" key="8">
    <source>
        <dbReference type="Proteomes" id="UP000593765"/>
    </source>
</evidence>
<evidence type="ECO:0000313" key="7">
    <source>
        <dbReference type="EMBL" id="QOV90684.1"/>
    </source>
</evidence>
<evidence type="ECO:0000256" key="1">
    <source>
        <dbReference type="ARBA" id="ARBA00005854"/>
    </source>
</evidence>
<evidence type="ECO:0000256" key="3">
    <source>
        <dbReference type="ARBA" id="ARBA00023027"/>
    </source>
</evidence>
<accession>A0A7M2WZ99</accession>
<dbReference type="SUPFAM" id="SSF52283">
    <property type="entry name" value="Formate/glycerate dehydrogenase catalytic domain-like"/>
    <property type="match status" value="1"/>
</dbReference>
<keyword evidence="8" id="KW-1185">Reference proteome</keyword>
<dbReference type="InterPro" id="IPR029753">
    <property type="entry name" value="D-isomer_DH_CS"/>
</dbReference>
<dbReference type="InterPro" id="IPR006140">
    <property type="entry name" value="D-isomer_DH_NAD-bd"/>
</dbReference>
<organism evidence="7 8">
    <name type="scientific">Humisphaera borealis</name>
    <dbReference type="NCBI Taxonomy" id="2807512"/>
    <lineage>
        <taxon>Bacteria</taxon>
        <taxon>Pseudomonadati</taxon>
        <taxon>Planctomycetota</taxon>
        <taxon>Phycisphaerae</taxon>
        <taxon>Tepidisphaerales</taxon>
        <taxon>Tepidisphaeraceae</taxon>
        <taxon>Humisphaera</taxon>
    </lineage>
</organism>
<sequence length="321" mass="34832">MRILLSTTSFQDTPGKHHDVLNGSGFEIVRERGPLSEARMLELVTTNGGFDGLLNGDDIISAKVIDAALPRLRVIAKYGIGLDSIDVGHATSRKIPVLFTPGVNHTTVAEHTFGLMISVAKNFYFHMTAVKAGKWSRKTGCELAGKTLGVIGVGRIGKEVIKRGNAFGMSCVGCDVYWDEEFAKANNVKRAATPQDVLKQCDVISLHMNLTPETRGFINKDTLATMKDGAIIVNTARGGLVVDEDIAAACRSGKLRGYAADVVEPEPMKTPHVFQEVENIIITPHIGSRTNESVERQGLRAANNLVNYLKGDPDFIQANKF</sequence>
<comment type="similarity">
    <text evidence="1 4">Belongs to the D-isomer specific 2-hydroxyacid dehydrogenase family.</text>
</comment>
<proteinExistence type="inferred from homology"/>
<dbReference type="InterPro" id="IPR036291">
    <property type="entry name" value="NAD(P)-bd_dom_sf"/>
</dbReference>
<dbReference type="GO" id="GO:0051287">
    <property type="term" value="F:NAD binding"/>
    <property type="evidence" value="ECO:0007669"/>
    <property type="project" value="InterPro"/>
</dbReference>
<dbReference type="Proteomes" id="UP000593765">
    <property type="component" value="Chromosome"/>
</dbReference>
<dbReference type="Gene3D" id="3.40.50.720">
    <property type="entry name" value="NAD(P)-binding Rossmann-like Domain"/>
    <property type="match status" value="2"/>
</dbReference>
<dbReference type="RefSeq" id="WP_206293783.1">
    <property type="nucleotide sequence ID" value="NZ_CP063458.1"/>
</dbReference>
<dbReference type="GO" id="GO:0016616">
    <property type="term" value="F:oxidoreductase activity, acting on the CH-OH group of donors, NAD or NADP as acceptor"/>
    <property type="evidence" value="ECO:0007669"/>
    <property type="project" value="InterPro"/>
</dbReference>
<name>A0A7M2WZ99_9BACT</name>
<evidence type="ECO:0000256" key="4">
    <source>
        <dbReference type="RuleBase" id="RU003719"/>
    </source>
</evidence>
<dbReference type="Pfam" id="PF00389">
    <property type="entry name" value="2-Hacid_dh"/>
    <property type="match status" value="1"/>
</dbReference>
<dbReference type="AlphaFoldDB" id="A0A7M2WZ99"/>
<dbReference type="SUPFAM" id="SSF51735">
    <property type="entry name" value="NAD(P)-binding Rossmann-fold domains"/>
    <property type="match status" value="1"/>
</dbReference>
<evidence type="ECO:0000256" key="2">
    <source>
        <dbReference type="ARBA" id="ARBA00023002"/>
    </source>
</evidence>
<dbReference type="InterPro" id="IPR006139">
    <property type="entry name" value="D-isomer_2_OHA_DH_cat_dom"/>
</dbReference>
<reference evidence="7 8" key="1">
    <citation type="submission" date="2020-10" db="EMBL/GenBank/DDBJ databases">
        <title>Wide distribution of Phycisphaera-like planctomycetes from WD2101 soil group in peatlands and genome analysis of the first cultivated representative.</title>
        <authorList>
            <person name="Dedysh S.N."/>
            <person name="Beletsky A.V."/>
            <person name="Ivanova A."/>
            <person name="Kulichevskaya I.S."/>
            <person name="Suzina N.E."/>
            <person name="Philippov D.A."/>
            <person name="Rakitin A.L."/>
            <person name="Mardanov A.V."/>
            <person name="Ravin N.V."/>
        </authorList>
    </citation>
    <scope>NUCLEOTIDE SEQUENCE [LARGE SCALE GENOMIC DNA]</scope>
    <source>
        <strain evidence="7 8">M1803</strain>
    </source>
</reference>
<dbReference type="PANTHER" id="PTHR42789">
    <property type="entry name" value="D-ISOMER SPECIFIC 2-HYDROXYACID DEHYDROGENASE FAMILY PROTEIN (AFU_ORTHOLOGUE AFUA_6G10090)"/>
    <property type="match status" value="1"/>
</dbReference>
<dbReference type="Pfam" id="PF02826">
    <property type="entry name" value="2-Hacid_dh_C"/>
    <property type="match status" value="1"/>
</dbReference>
<keyword evidence="3" id="KW-0520">NAD</keyword>
<dbReference type="InterPro" id="IPR050857">
    <property type="entry name" value="D-2-hydroxyacid_DH"/>
</dbReference>
<dbReference type="PROSITE" id="PS00671">
    <property type="entry name" value="D_2_HYDROXYACID_DH_3"/>
    <property type="match status" value="1"/>
</dbReference>
<feature type="domain" description="D-isomer specific 2-hydroxyacid dehydrogenase catalytic" evidence="5">
    <location>
        <begin position="50"/>
        <end position="313"/>
    </location>
</feature>